<keyword evidence="1" id="KW-1133">Transmembrane helix</keyword>
<dbReference type="AlphaFoldDB" id="C0D248"/>
<proteinExistence type="predicted"/>
<evidence type="ECO:0000313" key="2">
    <source>
        <dbReference type="EMBL" id="EEG54588.1"/>
    </source>
</evidence>
<dbReference type="EMBL" id="ACCJ01000254">
    <property type="protein sequence ID" value="EEG54588.1"/>
    <property type="molecule type" value="Genomic_DNA"/>
</dbReference>
<name>C0D248_9FIRM</name>
<keyword evidence="1" id="KW-0812">Transmembrane</keyword>
<dbReference type="Proteomes" id="UP000004756">
    <property type="component" value="Unassembled WGS sequence"/>
</dbReference>
<comment type="caution">
    <text evidence="2">The sequence shown here is derived from an EMBL/GenBank/DDBJ whole genome shotgun (WGS) entry which is preliminary data.</text>
</comment>
<protein>
    <submittedName>
        <fullName evidence="2">Uncharacterized protein</fullName>
    </submittedName>
</protein>
<dbReference type="HOGENOM" id="CLU_2971186_0_0_9"/>
<evidence type="ECO:0000256" key="1">
    <source>
        <dbReference type="SAM" id="Phobius"/>
    </source>
</evidence>
<reference evidence="2 3" key="2">
    <citation type="submission" date="2009-02" db="EMBL/GenBank/DDBJ databases">
        <title>Draft genome sequence of Clostridium asparagiforme (DSM 15981).</title>
        <authorList>
            <person name="Sudarsanam P."/>
            <person name="Ley R."/>
            <person name="Guruge J."/>
            <person name="Turnbaugh P.J."/>
            <person name="Mahowald M."/>
            <person name="Liep D."/>
            <person name="Gordon J."/>
        </authorList>
    </citation>
    <scope>NUCLEOTIDE SEQUENCE [LARGE SCALE GENOMIC DNA]</scope>
    <source>
        <strain evidence="2 3">DSM 15981</strain>
    </source>
</reference>
<organism evidence="2 3">
    <name type="scientific">[Clostridium] asparagiforme DSM 15981</name>
    <dbReference type="NCBI Taxonomy" id="518636"/>
    <lineage>
        <taxon>Bacteria</taxon>
        <taxon>Bacillati</taxon>
        <taxon>Bacillota</taxon>
        <taxon>Clostridia</taxon>
        <taxon>Lachnospirales</taxon>
        <taxon>Lachnospiraceae</taxon>
        <taxon>Enterocloster</taxon>
    </lineage>
</organism>
<gene>
    <name evidence="2" type="ORF">CLOSTASPAR_03337</name>
</gene>
<accession>C0D248</accession>
<reference evidence="2 3" key="1">
    <citation type="submission" date="2009-01" db="EMBL/GenBank/DDBJ databases">
        <authorList>
            <person name="Fulton L."/>
            <person name="Clifton S."/>
            <person name="Fulton B."/>
            <person name="Xu J."/>
            <person name="Minx P."/>
            <person name="Pepin K.H."/>
            <person name="Johnson M."/>
            <person name="Bhonagiri V."/>
            <person name="Nash W.E."/>
            <person name="Mardis E.R."/>
            <person name="Wilson R.K."/>
        </authorList>
    </citation>
    <scope>NUCLEOTIDE SEQUENCE [LARGE SCALE GENOMIC DNA]</scope>
    <source>
        <strain evidence="2 3">DSM 15981</strain>
    </source>
</reference>
<keyword evidence="1" id="KW-0472">Membrane</keyword>
<keyword evidence="3" id="KW-1185">Reference proteome</keyword>
<dbReference type="RefSeq" id="WP_007712662.1">
    <property type="nucleotide sequence ID" value="NZ_CP102272.1"/>
</dbReference>
<evidence type="ECO:0000313" key="3">
    <source>
        <dbReference type="Proteomes" id="UP000004756"/>
    </source>
</evidence>
<sequence>MKRKVVEKHERQWWVWGVILLIAFAILGGGYWMYYQSIESAVYSTTFFFRYPLSDFGG</sequence>
<feature type="transmembrane region" description="Helical" evidence="1">
    <location>
        <begin position="12"/>
        <end position="34"/>
    </location>
</feature>